<name>A0A8X6SZS2_TRICX</name>
<sequence>MVFNHCMIHRQALVAKYMDEELHNILHKTLLVQVTTLNATVLTAFQYFAMKWAQHKLAGKVQSNQIYLEDCGINFPHVRSRSGNLDNNRADQRGILPGYGPFDVCAVIPMNAFCLGKNSFDLNHRIPGLT</sequence>
<organism evidence="1 2">
    <name type="scientific">Trichonephila clavipes</name>
    <name type="common">Golden silk orbweaver</name>
    <name type="synonym">Nephila clavipes</name>
    <dbReference type="NCBI Taxonomy" id="2585209"/>
    <lineage>
        <taxon>Eukaryota</taxon>
        <taxon>Metazoa</taxon>
        <taxon>Ecdysozoa</taxon>
        <taxon>Arthropoda</taxon>
        <taxon>Chelicerata</taxon>
        <taxon>Arachnida</taxon>
        <taxon>Araneae</taxon>
        <taxon>Araneomorphae</taxon>
        <taxon>Entelegynae</taxon>
        <taxon>Araneoidea</taxon>
        <taxon>Nephilidae</taxon>
        <taxon>Trichonephila</taxon>
    </lineage>
</organism>
<dbReference type="AlphaFoldDB" id="A0A8X6SZS2"/>
<dbReference type="Proteomes" id="UP000887159">
    <property type="component" value="Unassembled WGS sequence"/>
</dbReference>
<comment type="caution">
    <text evidence="1">The sequence shown here is derived from an EMBL/GenBank/DDBJ whole genome shotgun (WGS) entry which is preliminary data.</text>
</comment>
<gene>
    <name evidence="1" type="ORF">TNCV_1118721</name>
</gene>
<evidence type="ECO:0000313" key="2">
    <source>
        <dbReference type="Proteomes" id="UP000887159"/>
    </source>
</evidence>
<evidence type="ECO:0000313" key="1">
    <source>
        <dbReference type="EMBL" id="GFY20638.1"/>
    </source>
</evidence>
<proteinExistence type="predicted"/>
<reference evidence="1" key="1">
    <citation type="submission" date="2020-08" db="EMBL/GenBank/DDBJ databases">
        <title>Multicomponent nature underlies the extraordinary mechanical properties of spider dragline silk.</title>
        <authorList>
            <person name="Kono N."/>
            <person name="Nakamura H."/>
            <person name="Mori M."/>
            <person name="Yoshida Y."/>
            <person name="Ohtoshi R."/>
            <person name="Malay A.D."/>
            <person name="Moran D.A.P."/>
            <person name="Tomita M."/>
            <person name="Numata K."/>
            <person name="Arakawa K."/>
        </authorList>
    </citation>
    <scope>NUCLEOTIDE SEQUENCE</scope>
</reference>
<keyword evidence="2" id="KW-1185">Reference proteome</keyword>
<accession>A0A8X6SZS2</accession>
<protein>
    <submittedName>
        <fullName evidence="1">Uncharacterized protein</fullName>
    </submittedName>
</protein>
<dbReference type="EMBL" id="BMAU01021356">
    <property type="protein sequence ID" value="GFY20638.1"/>
    <property type="molecule type" value="Genomic_DNA"/>
</dbReference>